<accession>A0A1V9EHY8</accession>
<gene>
    <name evidence="5" type="ORF">A4R26_09655</name>
</gene>
<dbReference type="SUPFAM" id="SSF54534">
    <property type="entry name" value="FKBP-like"/>
    <property type="match status" value="2"/>
</dbReference>
<proteinExistence type="predicted"/>
<feature type="domain" description="PpiC" evidence="4">
    <location>
        <begin position="172"/>
        <end position="274"/>
    </location>
</feature>
<organism evidence="5 6">
    <name type="scientific">Niastella populi</name>
    <dbReference type="NCBI Taxonomy" id="550983"/>
    <lineage>
        <taxon>Bacteria</taxon>
        <taxon>Pseudomonadati</taxon>
        <taxon>Bacteroidota</taxon>
        <taxon>Chitinophagia</taxon>
        <taxon>Chitinophagales</taxon>
        <taxon>Chitinophagaceae</taxon>
        <taxon>Niastella</taxon>
    </lineage>
</organism>
<dbReference type="Gene3D" id="1.10.4030.10">
    <property type="entry name" value="Porin chaperone SurA, peptide-binding domain"/>
    <property type="match status" value="1"/>
</dbReference>
<keyword evidence="6" id="KW-1185">Reference proteome</keyword>
<evidence type="ECO:0000259" key="4">
    <source>
        <dbReference type="PROSITE" id="PS50198"/>
    </source>
</evidence>
<dbReference type="InterPro" id="IPR046357">
    <property type="entry name" value="PPIase_dom_sf"/>
</dbReference>
<dbReference type="SUPFAM" id="SSF109998">
    <property type="entry name" value="Triger factor/SurA peptide-binding domain-like"/>
    <property type="match status" value="1"/>
</dbReference>
<comment type="caution">
    <text evidence="5">The sequence shown here is derived from an EMBL/GenBank/DDBJ whole genome shotgun (WGS) entry which is preliminary data.</text>
</comment>
<dbReference type="InterPro" id="IPR000297">
    <property type="entry name" value="PPIase_PpiC"/>
</dbReference>
<dbReference type="AlphaFoldDB" id="A0A1V9EHY8"/>
<dbReference type="RefSeq" id="WP_081171485.1">
    <property type="nucleotide sequence ID" value="NZ_LWBP01000254.1"/>
</dbReference>
<keyword evidence="2" id="KW-0697">Rotamase</keyword>
<dbReference type="InterPro" id="IPR050280">
    <property type="entry name" value="OMP_Chaperone_SurA"/>
</dbReference>
<dbReference type="Proteomes" id="UP000192276">
    <property type="component" value="Unassembled WGS sequence"/>
</dbReference>
<dbReference type="Gene3D" id="3.10.50.40">
    <property type="match status" value="2"/>
</dbReference>
<evidence type="ECO:0000256" key="1">
    <source>
        <dbReference type="ARBA" id="ARBA00022729"/>
    </source>
</evidence>
<dbReference type="OrthoDB" id="14196at2"/>
<evidence type="ECO:0000256" key="3">
    <source>
        <dbReference type="SAM" id="SignalP"/>
    </source>
</evidence>
<keyword evidence="1 3" id="KW-0732">Signal</keyword>
<reference evidence="6" key="1">
    <citation type="submission" date="2016-04" db="EMBL/GenBank/DDBJ databases">
        <authorList>
            <person name="Chen L."/>
            <person name="Zhuang W."/>
            <person name="Wang G."/>
        </authorList>
    </citation>
    <scope>NUCLEOTIDE SEQUENCE [LARGE SCALE GENOMIC DNA]</scope>
    <source>
        <strain evidence="6">208</strain>
    </source>
</reference>
<dbReference type="InterPro" id="IPR027304">
    <property type="entry name" value="Trigger_fact/SurA_dom_sf"/>
</dbReference>
<feature type="chain" id="PRO_5012212764" evidence="3">
    <location>
        <begin position="22"/>
        <end position="457"/>
    </location>
</feature>
<sequence length="457" mass="51814">MKPVFTFVTALFFVTIAVAQAPRKVTADKIVGIVGDKIILKSDVYNDILDRQRRGEPVPENADCAIMEQILTLKALVVQAEKDSIQVGDDEIEALLDNQIRGFVNMYGSKEALEEIAGRTVYQIKEDFRQTFKERKLAERMRDKIVENVKITPQEVKDFFAKKDQKNLPFYESQVVIGQITVNPKASRDLEKLTIDELNDFKTQVESGTQKFETLARLYTDDPGSKESGGQYSINRTEKTWDPAFLNNAFRLKEGQVSPVFKSKFGYHIIQMVSRAGDDAIVRHILRIPKITDDEINEAIDKLDSVRAKLIAGTITFGEAVAKYSEDENSKFTGGYLQGPNGSTFLELNQLDKDLVELLGKSGLKAGEYSKPTPYTDERGKKGVRIIYLKTRTTPHVENLKDDYDHLAKDALEIKKQKALETWFESKIPTYYIMIDPDFNACSTLKNWMQYATASNK</sequence>
<name>A0A1V9EHY8_9BACT</name>
<evidence type="ECO:0000313" key="5">
    <source>
        <dbReference type="EMBL" id="OQP45743.1"/>
    </source>
</evidence>
<feature type="signal peptide" evidence="3">
    <location>
        <begin position="1"/>
        <end position="21"/>
    </location>
</feature>
<dbReference type="PROSITE" id="PS50198">
    <property type="entry name" value="PPIC_PPIASE_2"/>
    <property type="match status" value="1"/>
</dbReference>
<dbReference type="EMBL" id="LWBP01000254">
    <property type="protein sequence ID" value="OQP45743.1"/>
    <property type="molecule type" value="Genomic_DNA"/>
</dbReference>
<evidence type="ECO:0000256" key="2">
    <source>
        <dbReference type="PROSITE-ProRule" id="PRU00278"/>
    </source>
</evidence>
<keyword evidence="2 5" id="KW-0413">Isomerase</keyword>
<dbReference type="PANTHER" id="PTHR47637">
    <property type="entry name" value="CHAPERONE SURA"/>
    <property type="match status" value="1"/>
</dbReference>
<dbReference type="GO" id="GO:0003755">
    <property type="term" value="F:peptidyl-prolyl cis-trans isomerase activity"/>
    <property type="evidence" value="ECO:0007669"/>
    <property type="project" value="UniProtKB-KW"/>
</dbReference>
<dbReference type="PANTHER" id="PTHR47637:SF1">
    <property type="entry name" value="CHAPERONE SURA"/>
    <property type="match status" value="1"/>
</dbReference>
<dbReference type="Pfam" id="PF00639">
    <property type="entry name" value="Rotamase"/>
    <property type="match status" value="2"/>
</dbReference>
<evidence type="ECO:0000313" key="6">
    <source>
        <dbReference type="Proteomes" id="UP000192276"/>
    </source>
</evidence>
<protein>
    <submittedName>
        <fullName evidence="5">Peptidylprolyl isomerase</fullName>
    </submittedName>
</protein>
<dbReference type="STRING" id="550983.A4R26_09655"/>